<evidence type="ECO:0000313" key="2">
    <source>
        <dbReference type="Proteomes" id="UP000250369"/>
    </source>
</evidence>
<evidence type="ECO:0000313" key="1">
    <source>
        <dbReference type="EMBL" id="RAV20797.1"/>
    </source>
</evidence>
<comment type="caution">
    <text evidence="1">The sequence shown here is derived from an EMBL/GenBank/DDBJ whole genome shotgun (WGS) entry which is preliminary data.</text>
</comment>
<dbReference type="AlphaFoldDB" id="A0A329MS65"/>
<gene>
    <name evidence="1" type="ORF">DQG23_14975</name>
</gene>
<dbReference type="EMBL" id="QMFB01000007">
    <property type="protein sequence ID" value="RAV20797.1"/>
    <property type="molecule type" value="Genomic_DNA"/>
</dbReference>
<proteinExistence type="predicted"/>
<name>A0A329MS65_9BACL</name>
<keyword evidence="2" id="KW-1185">Reference proteome</keyword>
<organism evidence="1 2">
    <name type="scientific">Paenibacillus contaminans</name>
    <dbReference type="NCBI Taxonomy" id="450362"/>
    <lineage>
        <taxon>Bacteria</taxon>
        <taxon>Bacillati</taxon>
        <taxon>Bacillota</taxon>
        <taxon>Bacilli</taxon>
        <taxon>Bacillales</taxon>
        <taxon>Paenibacillaceae</taxon>
        <taxon>Paenibacillus</taxon>
    </lineage>
</organism>
<dbReference type="Proteomes" id="UP000250369">
    <property type="component" value="Unassembled WGS sequence"/>
</dbReference>
<reference evidence="1 2" key="1">
    <citation type="journal article" date="2009" name="Int. J. Syst. Evol. Microbiol.">
        <title>Paenibacillus contaminans sp. nov., isolated from a contaminated laboratory plate.</title>
        <authorList>
            <person name="Chou J.H."/>
            <person name="Lee J.H."/>
            <person name="Lin M.C."/>
            <person name="Chang P.S."/>
            <person name="Arun A.B."/>
            <person name="Young C.C."/>
            <person name="Chen W.M."/>
        </authorList>
    </citation>
    <scope>NUCLEOTIDE SEQUENCE [LARGE SCALE GENOMIC DNA]</scope>
    <source>
        <strain evidence="1 2">CKOBP-6</strain>
    </source>
</reference>
<dbReference type="RefSeq" id="WP_113031656.1">
    <property type="nucleotide sequence ID" value="NZ_QMFB01000007.1"/>
</dbReference>
<sequence length="48" mass="5943">MPQRYQQLVKHCLNDFNGKTDNIDFDYQNFREFVEYMIQVIKQDISLR</sequence>
<protein>
    <submittedName>
        <fullName evidence="1">Uncharacterized protein</fullName>
    </submittedName>
</protein>
<accession>A0A329MS65</accession>